<evidence type="ECO:0000313" key="2">
    <source>
        <dbReference type="EMBL" id="MFC5407210.1"/>
    </source>
</evidence>
<gene>
    <name evidence="2" type="ORF">ACFPOF_31160</name>
</gene>
<keyword evidence="1" id="KW-0472">Membrane</keyword>
<proteinExistence type="predicted"/>
<dbReference type="Proteomes" id="UP001596113">
    <property type="component" value="Unassembled WGS sequence"/>
</dbReference>
<protein>
    <recommendedName>
        <fullName evidence="4">ABC-2 family transporter protein</fullName>
    </recommendedName>
</protein>
<evidence type="ECO:0008006" key="4">
    <source>
        <dbReference type="Google" id="ProtNLM"/>
    </source>
</evidence>
<keyword evidence="1" id="KW-0812">Transmembrane</keyword>
<feature type="transmembrane region" description="Helical" evidence="1">
    <location>
        <begin position="173"/>
        <end position="191"/>
    </location>
</feature>
<dbReference type="RefSeq" id="WP_378139667.1">
    <property type="nucleotide sequence ID" value="NZ_JBHSMI010000067.1"/>
</dbReference>
<dbReference type="EMBL" id="JBHSMI010000067">
    <property type="protein sequence ID" value="MFC5407210.1"/>
    <property type="molecule type" value="Genomic_DNA"/>
</dbReference>
<feature type="transmembrane region" description="Helical" evidence="1">
    <location>
        <begin position="21"/>
        <end position="40"/>
    </location>
</feature>
<feature type="transmembrane region" description="Helical" evidence="1">
    <location>
        <begin position="211"/>
        <end position="228"/>
    </location>
</feature>
<comment type="caution">
    <text evidence="2">The sequence shown here is derived from an EMBL/GenBank/DDBJ whole genome shotgun (WGS) entry which is preliminary data.</text>
</comment>
<accession>A0ABW0I3R0</accession>
<keyword evidence="1" id="KW-1133">Transmembrane helix</keyword>
<organism evidence="2 3">
    <name type="scientific">Cohnella soli</name>
    <dbReference type="NCBI Taxonomy" id="425005"/>
    <lineage>
        <taxon>Bacteria</taxon>
        <taxon>Bacillati</taxon>
        <taxon>Bacillota</taxon>
        <taxon>Bacilli</taxon>
        <taxon>Bacillales</taxon>
        <taxon>Paenibacillaceae</taxon>
        <taxon>Cohnella</taxon>
    </lineage>
</organism>
<sequence length="242" mass="27091">MSEKQAIRAISWSLWRRERMGMLFTFVFALYTGGIISLSLNETLGGGADAAAGNGLTDWLYVTMFPIFGTVMNKSSFGMWRDDNFSKRLAYWRTMPIPLEAIVKARFLQMLYVLPSIGAAFVLMQYVISDKFREVLSPVQLVEFWLVWIGYSIAMNGLIILCEFCYSGKRYTIYYFAGMAALAGICAAAAWRDKHFVIGMMNGIAGGYGWAYLLGAAALAIIGAWLGYRATVAKIRKRSLTF</sequence>
<evidence type="ECO:0000256" key="1">
    <source>
        <dbReference type="SAM" id="Phobius"/>
    </source>
</evidence>
<evidence type="ECO:0000313" key="3">
    <source>
        <dbReference type="Proteomes" id="UP001596113"/>
    </source>
</evidence>
<feature type="transmembrane region" description="Helical" evidence="1">
    <location>
        <begin position="110"/>
        <end position="128"/>
    </location>
</feature>
<name>A0ABW0I3R0_9BACL</name>
<keyword evidence="3" id="KW-1185">Reference proteome</keyword>
<reference evidence="3" key="1">
    <citation type="journal article" date="2019" name="Int. J. Syst. Evol. Microbiol.">
        <title>The Global Catalogue of Microorganisms (GCM) 10K type strain sequencing project: providing services to taxonomists for standard genome sequencing and annotation.</title>
        <authorList>
            <consortium name="The Broad Institute Genomics Platform"/>
            <consortium name="The Broad Institute Genome Sequencing Center for Infectious Disease"/>
            <person name="Wu L."/>
            <person name="Ma J."/>
        </authorList>
    </citation>
    <scope>NUCLEOTIDE SEQUENCE [LARGE SCALE GENOMIC DNA]</scope>
    <source>
        <strain evidence="3">CGMCC 1.18575</strain>
    </source>
</reference>
<feature type="transmembrane region" description="Helical" evidence="1">
    <location>
        <begin position="148"/>
        <end position="166"/>
    </location>
</feature>
<feature type="transmembrane region" description="Helical" evidence="1">
    <location>
        <begin position="60"/>
        <end position="80"/>
    </location>
</feature>